<dbReference type="InterPro" id="IPR026126">
    <property type="entry name" value="BABAM1"/>
</dbReference>
<evidence type="ECO:0000256" key="6">
    <source>
        <dbReference type="ARBA" id="ARBA00022618"/>
    </source>
</evidence>
<reference evidence="17 18" key="1">
    <citation type="submission" date="2021-06" db="EMBL/GenBank/DDBJ databases">
        <title>Caerostris darwini draft genome.</title>
        <authorList>
            <person name="Kono N."/>
            <person name="Arakawa K."/>
        </authorList>
    </citation>
    <scope>NUCLEOTIDE SEQUENCE [LARGE SCALE GENOMIC DNA]</scope>
</reference>
<dbReference type="CDD" id="cd21502">
    <property type="entry name" value="vWA_BABAM1"/>
    <property type="match status" value="1"/>
</dbReference>
<evidence type="ECO:0000256" key="15">
    <source>
        <dbReference type="ARBA" id="ARBA00031038"/>
    </source>
</evidence>
<evidence type="ECO:0000256" key="8">
    <source>
        <dbReference type="ARBA" id="ARBA00022776"/>
    </source>
</evidence>
<dbReference type="GO" id="GO:0051301">
    <property type="term" value="P:cell division"/>
    <property type="evidence" value="ECO:0007669"/>
    <property type="project" value="UniProtKB-KW"/>
</dbReference>
<evidence type="ECO:0000256" key="1">
    <source>
        <dbReference type="ARBA" id="ARBA00004123"/>
    </source>
</evidence>
<proteinExistence type="inferred from homology"/>
<comment type="caution">
    <text evidence="17">The sequence shown here is derived from an EMBL/GenBank/DDBJ whole genome shotgun (WGS) entry which is preliminary data.</text>
</comment>
<evidence type="ECO:0000256" key="7">
    <source>
        <dbReference type="ARBA" id="ARBA00022763"/>
    </source>
</evidence>
<evidence type="ECO:0000256" key="13">
    <source>
        <dbReference type="ARBA" id="ARBA00023306"/>
    </source>
</evidence>
<evidence type="ECO:0000313" key="18">
    <source>
        <dbReference type="Proteomes" id="UP001054837"/>
    </source>
</evidence>
<dbReference type="GO" id="GO:0016604">
    <property type="term" value="C:nuclear body"/>
    <property type="evidence" value="ECO:0007669"/>
    <property type="project" value="TreeGrafter"/>
</dbReference>
<gene>
    <name evidence="17" type="primary">BABAM1</name>
    <name evidence="17" type="ORF">CDAR_210411</name>
</gene>
<sequence>MSANDDNLGLKLNTFVDRNVQVRPKRDKIELFNPKCTVSVPEDETAKNRSDKNELRNSIPHEPSQSSSCNNDINKAQSKTIDVNVNVEQNQPSNSLNSHLKQPQLNVPKINYPEKIVFCLDMSSDMEQVPFRLGDGSQHTPLSMVKRTIELFVENKHFINRKHEFSLMVLYENATWVREFTNDPKELIESLQDLNETQDCATCDLASIVTLVTDKYEMRIPRKLSLLPYVFRVILIYGRSRCMIHFSNEEARDFLINYPFFILDIIYIHEPPTSENKCQEIFEALCDLDEHDKSYIYEVTRNTTKLHNSMAKLLTHPIQRCAQKDTSYSIKHPFSHDME</sequence>
<keyword evidence="12" id="KW-0539">Nucleus</keyword>
<dbReference type="AlphaFoldDB" id="A0AAV4MKX6"/>
<keyword evidence="11" id="KW-0234">DNA repair</keyword>
<keyword evidence="9" id="KW-0833">Ubl conjugation pathway</keyword>
<dbReference type="GO" id="GO:0007095">
    <property type="term" value="P:mitotic G2 DNA damage checkpoint signaling"/>
    <property type="evidence" value="ECO:0007669"/>
    <property type="project" value="TreeGrafter"/>
</dbReference>
<dbReference type="InterPro" id="IPR036465">
    <property type="entry name" value="vWFA_dom_sf"/>
</dbReference>
<dbReference type="GO" id="GO:0006325">
    <property type="term" value="P:chromatin organization"/>
    <property type="evidence" value="ECO:0007669"/>
    <property type="project" value="UniProtKB-KW"/>
</dbReference>
<dbReference type="GO" id="GO:0005737">
    <property type="term" value="C:cytoplasm"/>
    <property type="evidence" value="ECO:0007669"/>
    <property type="project" value="UniProtKB-SubCell"/>
</dbReference>
<evidence type="ECO:0000256" key="2">
    <source>
        <dbReference type="ARBA" id="ARBA00004496"/>
    </source>
</evidence>
<keyword evidence="13" id="KW-0131">Cell cycle</keyword>
<dbReference type="GO" id="GO:0070531">
    <property type="term" value="C:BRCA1-A complex"/>
    <property type="evidence" value="ECO:0007669"/>
    <property type="project" value="InterPro"/>
</dbReference>
<dbReference type="GO" id="GO:0006302">
    <property type="term" value="P:double-strand break repair"/>
    <property type="evidence" value="ECO:0007669"/>
    <property type="project" value="TreeGrafter"/>
</dbReference>
<keyword evidence="5" id="KW-0963">Cytoplasm</keyword>
<keyword evidence="18" id="KW-1185">Reference proteome</keyword>
<dbReference type="GO" id="GO:0070552">
    <property type="term" value="C:BRISC complex"/>
    <property type="evidence" value="ECO:0007669"/>
    <property type="project" value="InterPro"/>
</dbReference>
<accession>A0AAV4MKX6</accession>
<name>A0AAV4MKX6_9ARAC</name>
<evidence type="ECO:0000256" key="11">
    <source>
        <dbReference type="ARBA" id="ARBA00023204"/>
    </source>
</evidence>
<keyword evidence="6" id="KW-0132">Cell division</keyword>
<feature type="region of interest" description="Disordered" evidence="16">
    <location>
        <begin position="42"/>
        <end position="73"/>
    </location>
</feature>
<dbReference type="PANTHER" id="PTHR15660:SF1">
    <property type="entry name" value="BRISC AND BRCA1-A COMPLEX MEMBER 1"/>
    <property type="match status" value="1"/>
</dbReference>
<dbReference type="GO" id="GO:0045739">
    <property type="term" value="P:positive regulation of DNA repair"/>
    <property type="evidence" value="ECO:0007669"/>
    <property type="project" value="InterPro"/>
</dbReference>
<comment type="subcellular location">
    <subcellularLocation>
        <location evidence="2">Cytoplasm</location>
    </subcellularLocation>
    <subcellularLocation>
        <location evidence="1">Nucleus</location>
    </subcellularLocation>
</comment>
<evidence type="ECO:0000256" key="4">
    <source>
        <dbReference type="ARBA" id="ARBA00019437"/>
    </source>
</evidence>
<evidence type="ECO:0000256" key="9">
    <source>
        <dbReference type="ARBA" id="ARBA00022786"/>
    </source>
</evidence>
<evidence type="ECO:0000256" key="14">
    <source>
        <dbReference type="ARBA" id="ARBA00030984"/>
    </source>
</evidence>
<organism evidence="17 18">
    <name type="scientific">Caerostris darwini</name>
    <dbReference type="NCBI Taxonomy" id="1538125"/>
    <lineage>
        <taxon>Eukaryota</taxon>
        <taxon>Metazoa</taxon>
        <taxon>Ecdysozoa</taxon>
        <taxon>Arthropoda</taxon>
        <taxon>Chelicerata</taxon>
        <taxon>Arachnida</taxon>
        <taxon>Araneae</taxon>
        <taxon>Araneomorphae</taxon>
        <taxon>Entelegynae</taxon>
        <taxon>Araneoidea</taxon>
        <taxon>Araneidae</taxon>
        <taxon>Caerostris</taxon>
    </lineage>
</organism>
<evidence type="ECO:0000313" key="17">
    <source>
        <dbReference type="EMBL" id="GIX72619.1"/>
    </source>
</evidence>
<dbReference type="Gene3D" id="3.40.50.410">
    <property type="entry name" value="von Willebrand factor, type A domain"/>
    <property type="match status" value="1"/>
</dbReference>
<evidence type="ECO:0000256" key="5">
    <source>
        <dbReference type="ARBA" id="ARBA00022490"/>
    </source>
</evidence>
<dbReference type="EMBL" id="BPLQ01000549">
    <property type="protein sequence ID" value="GIX72619.1"/>
    <property type="molecule type" value="Genomic_DNA"/>
</dbReference>
<comment type="similarity">
    <text evidence="3">Belongs to the BABAM1 family.</text>
</comment>
<feature type="compositionally biased region" description="Polar residues" evidence="16">
    <location>
        <begin position="63"/>
        <end position="73"/>
    </location>
</feature>
<keyword evidence="10" id="KW-0156">Chromatin regulator</keyword>
<protein>
    <recommendedName>
        <fullName evidence="4">BRISC and BRCA1-A complex member 1</fullName>
    </recommendedName>
    <alternativeName>
        <fullName evidence="14">Mediator of RAP80 interactions and targeting subunit of 40 kDa</fullName>
    </alternativeName>
    <alternativeName>
        <fullName evidence="15">New component of the BRCA1-A complex</fullName>
    </alternativeName>
</protein>
<keyword evidence="8" id="KW-0498">Mitosis</keyword>
<keyword evidence="7" id="KW-0227">DNA damage</keyword>
<evidence type="ECO:0000256" key="16">
    <source>
        <dbReference type="SAM" id="MobiDB-lite"/>
    </source>
</evidence>
<evidence type="ECO:0000256" key="3">
    <source>
        <dbReference type="ARBA" id="ARBA00010809"/>
    </source>
</evidence>
<dbReference type="PANTHER" id="PTHR15660">
    <property type="entry name" value="BRISC AND BRCA1-A COMPLEX MEMBER 1"/>
    <property type="match status" value="1"/>
</dbReference>
<dbReference type="Proteomes" id="UP001054837">
    <property type="component" value="Unassembled WGS sequence"/>
</dbReference>
<feature type="compositionally biased region" description="Basic and acidic residues" evidence="16">
    <location>
        <begin position="44"/>
        <end position="55"/>
    </location>
</feature>
<evidence type="ECO:0000256" key="10">
    <source>
        <dbReference type="ARBA" id="ARBA00022853"/>
    </source>
</evidence>
<dbReference type="SUPFAM" id="SSF53300">
    <property type="entry name" value="vWA-like"/>
    <property type="match status" value="1"/>
</dbReference>
<evidence type="ECO:0000256" key="12">
    <source>
        <dbReference type="ARBA" id="ARBA00023242"/>
    </source>
</evidence>